<evidence type="ECO:0000313" key="2">
    <source>
        <dbReference type="EMBL" id="KAL3308124.1"/>
    </source>
</evidence>
<evidence type="ECO:0000313" key="3">
    <source>
        <dbReference type="Proteomes" id="UP001626550"/>
    </source>
</evidence>
<dbReference type="Pfam" id="PF00443">
    <property type="entry name" value="UCH"/>
    <property type="match status" value="1"/>
</dbReference>
<dbReference type="CDD" id="cd02257">
    <property type="entry name" value="Peptidase_C19"/>
    <property type="match status" value="1"/>
</dbReference>
<protein>
    <recommendedName>
        <fullName evidence="1">USP domain-containing protein</fullName>
    </recommendedName>
</protein>
<dbReference type="Gene3D" id="3.90.70.10">
    <property type="entry name" value="Cysteine proteinases"/>
    <property type="match status" value="1"/>
</dbReference>
<proteinExistence type="predicted"/>
<evidence type="ECO:0000259" key="1">
    <source>
        <dbReference type="PROSITE" id="PS50235"/>
    </source>
</evidence>
<feature type="domain" description="USP" evidence="1">
    <location>
        <begin position="1"/>
        <end position="229"/>
    </location>
</feature>
<dbReference type="InterPro" id="IPR028889">
    <property type="entry name" value="USP"/>
</dbReference>
<sequence length="229" mass="26126">MKCSEAMRKVCQFIKNIANNNCSQTFSLPKDLQEVTDLFVKLLCVPTHNPIFENYQDAVQFISSFITEDCIFDGINTLARKMGEICYCGHTLRAFTKDYLEIVYVPSLDNLHQWLPPSKVESTTGRCPRCSRTDIQRTTKIEAWPNVLLIASTDPTEINLFSLLTFKPLQDVRYNLKSVLVYEAAGNGHYYTYGVRGDIWYMFNDSCVKAVNVVNTLKVCASVVLYEKV</sequence>
<gene>
    <name evidence="2" type="ORF">Ciccas_013349</name>
</gene>
<dbReference type="InterPro" id="IPR038765">
    <property type="entry name" value="Papain-like_cys_pep_sf"/>
</dbReference>
<name>A0ABD2PLL0_9PLAT</name>
<organism evidence="2 3">
    <name type="scientific">Cichlidogyrus casuarinus</name>
    <dbReference type="NCBI Taxonomy" id="1844966"/>
    <lineage>
        <taxon>Eukaryota</taxon>
        <taxon>Metazoa</taxon>
        <taxon>Spiralia</taxon>
        <taxon>Lophotrochozoa</taxon>
        <taxon>Platyhelminthes</taxon>
        <taxon>Monogenea</taxon>
        <taxon>Monopisthocotylea</taxon>
        <taxon>Dactylogyridea</taxon>
        <taxon>Ancyrocephalidae</taxon>
        <taxon>Cichlidogyrus</taxon>
    </lineage>
</organism>
<reference evidence="2 3" key="1">
    <citation type="submission" date="2024-11" db="EMBL/GenBank/DDBJ databases">
        <title>Adaptive evolution of stress response genes in parasites aligns with host niche diversity.</title>
        <authorList>
            <person name="Hahn C."/>
            <person name="Resl P."/>
        </authorList>
    </citation>
    <scope>NUCLEOTIDE SEQUENCE [LARGE SCALE GENOMIC DNA]</scope>
    <source>
        <strain evidence="2">EGGRZ-B1_66</strain>
        <tissue evidence="2">Body</tissue>
    </source>
</reference>
<dbReference type="SUPFAM" id="SSF54001">
    <property type="entry name" value="Cysteine proteinases"/>
    <property type="match status" value="1"/>
</dbReference>
<dbReference type="InterPro" id="IPR001394">
    <property type="entry name" value="Peptidase_C19_UCH"/>
</dbReference>
<dbReference type="PROSITE" id="PS50235">
    <property type="entry name" value="USP_3"/>
    <property type="match status" value="1"/>
</dbReference>
<dbReference type="Proteomes" id="UP001626550">
    <property type="component" value="Unassembled WGS sequence"/>
</dbReference>
<accession>A0ABD2PLL0</accession>
<keyword evidence="3" id="KW-1185">Reference proteome</keyword>
<dbReference type="EMBL" id="JBJKFK010005814">
    <property type="protein sequence ID" value="KAL3308124.1"/>
    <property type="molecule type" value="Genomic_DNA"/>
</dbReference>
<dbReference type="AlphaFoldDB" id="A0ABD2PLL0"/>
<comment type="caution">
    <text evidence="2">The sequence shown here is derived from an EMBL/GenBank/DDBJ whole genome shotgun (WGS) entry which is preliminary data.</text>
</comment>